<evidence type="ECO:0000313" key="4">
    <source>
        <dbReference type="Proteomes" id="UP000603141"/>
    </source>
</evidence>
<evidence type="ECO:0000256" key="2">
    <source>
        <dbReference type="PIRSR" id="PIRSR011396-2"/>
    </source>
</evidence>
<proteinExistence type="predicted"/>
<dbReference type="InterPro" id="IPR036188">
    <property type="entry name" value="FAD/NAD-bd_sf"/>
</dbReference>
<dbReference type="Pfam" id="PF04820">
    <property type="entry name" value="Trp_halogenase"/>
    <property type="match status" value="1"/>
</dbReference>
<accession>A0A934VUD6</accession>
<evidence type="ECO:0000256" key="1">
    <source>
        <dbReference type="PIRSR" id="PIRSR011396-1"/>
    </source>
</evidence>
<sequence length="499" mass="55778">MIQEVVILGGGSAGLLAAITLAKQLPHLKLRLIRSLDIGVIGVGEGTTAAFPRHFFDYLKMPVKPFYQGVQPTWKLGIRFLWGPREEFYYTFAKEYTQEIEGFSRRPGFYHDEETTWLGPISALMAKGTVFPRKPDGTPQIRPPHAYHIENEKLVSYLEQVARAVGVTITDGKVDQVETGPVNTNGGSELGVKRLILESGESVTADLFVDASGFRSELLGKALAVPQVTYSDSLFCDRAVIAGWSRTNEPILPYTTAETMDHGWAWQIEHENFINRGYVYASNFVSDDAALEEFRRKNPQLSTEPRVVKFRSYRCEKMWSGNVVGIGNASGFVEPLEATALQIICVQTSTLADVLMDSLCEPTPSLVDFYNRYNAGQWDDTRDFLAVHYKFNTRLDTPFWQTCRADTRLGGAQQMVDSYLENGPSTLLNGIILPPQNSFGFDGYLAMLVGQCVPHGKPYRPSPEEAARWKRRRDEIGAAAEGAMNIRESIQVLRHAGWC</sequence>
<dbReference type="SUPFAM" id="SSF51905">
    <property type="entry name" value="FAD/NAD(P)-binding domain"/>
    <property type="match status" value="1"/>
</dbReference>
<name>A0A934VUD6_9BACT</name>
<dbReference type="GO" id="GO:0000166">
    <property type="term" value="F:nucleotide binding"/>
    <property type="evidence" value="ECO:0007669"/>
    <property type="project" value="UniProtKB-KW"/>
</dbReference>
<dbReference type="GO" id="GO:0004497">
    <property type="term" value="F:monooxygenase activity"/>
    <property type="evidence" value="ECO:0007669"/>
    <property type="project" value="InterPro"/>
</dbReference>
<organism evidence="3 4">
    <name type="scientific">Luteolibacter pohnpeiensis</name>
    <dbReference type="NCBI Taxonomy" id="454153"/>
    <lineage>
        <taxon>Bacteria</taxon>
        <taxon>Pseudomonadati</taxon>
        <taxon>Verrucomicrobiota</taxon>
        <taxon>Verrucomicrobiia</taxon>
        <taxon>Verrucomicrobiales</taxon>
        <taxon>Verrucomicrobiaceae</taxon>
        <taxon>Luteolibacter</taxon>
    </lineage>
</organism>
<dbReference type="PIRSF" id="PIRSF011396">
    <property type="entry name" value="Trp_halogenase"/>
    <property type="match status" value="1"/>
</dbReference>
<dbReference type="AlphaFoldDB" id="A0A934VUD6"/>
<feature type="binding site" evidence="2">
    <location>
        <position position="174"/>
    </location>
    <ligand>
        <name>FAD</name>
        <dbReference type="ChEBI" id="CHEBI:57692"/>
    </ligand>
</feature>
<feature type="active site" evidence="1">
    <location>
        <position position="75"/>
    </location>
</feature>
<feature type="binding site" evidence="2">
    <location>
        <position position="337"/>
    </location>
    <ligand>
        <name>FAD</name>
        <dbReference type="ChEBI" id="CHEBI:57692"/>
    </ligand>
</feature>
<evidence type="ECO:0000313" key="3">
    <source>
        <dbReference type="EMBL" id="MBK1881030.1"/>
    </source>
</evidence>
<dbReference type="Gene3D" id="3.50.50.60">
    <property type="entry name" value="FAD/NAD(P)-binding domain"/>
    <property type="match status" value="1"/>
</dbReference>
<dbReference type="InterPro" id="IPR050816">
    <property type="entry name" value="Flavin-dep_Halogenase_NPB"/>
</dbReference>
<gene>
    <name evidence="3" type="ORF">JIN85_01310</name>
</gene>
<protein>
    <submittedName>
        <fullName evidence="3">Tryptophan 7-halogenase</fullName>
    </submittedName>
</protein>
<dbReference type="InterPro" id="IPR006905">
    <property type="entry name" value="Flavin_halogenase"/>
</dbReference>
<keyword evidence="2" id="KW-0285">Flavoprotein</keyword>
<comment type="caution">
    <text evidence="3">The sequence shown here is derived from an EMBL/GenBank/DDBJ whole genome shotgun (WGS) entry which is preliminary data.</text>
</comment>
<dbReference type="PANTHER" id="PTHR43747">
    <property type="entry name" value="FAD-BINDING PROTEIN"/>
    <property type="match status" value="1"/>
</dbReference>
<dbReference type="InterPro" id="IPR033856">
    <property type="entry name" value="Trp_halogen"/>
</dbReference>
<feature type="binding site" evidence="2">
    <location>
        <position position="75"/>
    </location>
    <ligand>
        <name>7-chloro-L-tryptophan</name>
        <dbReference type="ChEBI" id="CHEBI:58713"/>
    </ligand>
</feature>
<keyword evidence="2" id="KW-0274">FAD</keyword>
<keyword evidence="4" id="KW-1185">Reference proteome</keyword>
<dbReference type="EMBL" id="JAENIJ010000002">
    <property type="protein sequence ID" value="MBK1881030.1"/>
    <property type="molecule type" value="Genomic_DNA"/>
</dbReference>
<keyword evidence="2" id="KW-0547">Nucleotide-binding</keyword>
<dbReference type="PANTHER" id="PTHR43747:SF4">
    <property type="entry name" value="FLAVIN-DEPENDENT TRYPTOPHAN HALOGENASE"/>
    <property type="match status" value="1"/>
</dbReference>
<dbReference type="Proteomes" id="UP000603141">
    <property type="component" value="Unassembled WGS sequence"/>
</dbReference>
<feature type="binding site" evidence="2">
    <location>
        <begin position="10"/>
        <end position="13"/>
    </location>
    <ligand>
        <name>FAD</name>
        <dbReference type="ChEBI" id="CHEBI:57692"/>
    </ligand>
</feature>
<reference evidence="3" key="1">
    <citation type="submission" date="2021-01" db="EMBL/GenBank/DDBJ databases">
        <title>Modified the classification status of verrucomicrobia.</title>
        <authorList>
            <person name="Feng X."/>
        </authorList>
    </citation>
    <scope>NUCLEOTIDE SEQUENCE</scope>
    <source>
        <strain evidence="3">KCTC 22041</strain>
    </source>
</reference>